<evidence type="ECO:0000256" key="4">
    <source>
        <dbReference type="HAMAP-Rule" id="MF_01928"/>
    </source>
</evidence>
<feature type="binding site" evidence="4">
    <location>
        <position position="138"/>
    </location>
    <ligand>
        <name>ATP</name>
        <dbReference type="ChEBI" id="CHEBI:30616"/>
    </ligand>
</feature>
<dbReference type="Gene3D" id="3.30.470.20">
    <property type="entry name" value="ATP-grasp fold, B domain"/>
    <property type="match status" value="1"/>
</dbReference>
<protein>
    <recommendedName>
        <fullName evidence="4 5">N5-carboxyaminoimidazole ribonucleotide synthase</fullName>
        <shortName evidence="4 5">N5-CAIR synthase</shortName>
        <ecNumber evidence="4 5">6.3.4.18</ecNumber>
    </recommendedName>
    <alternativeName>
        <fullName evidence="4 5">5-(carboxyamino)imidazole ribonucleotide synthetase</fullName>
    </alternativeName>
</protein>
<feature type="binding site" evidence="4">
    <location>
        <begin position="174"/>
        <end position="177"/>
    </location>
    <ligand>
        <name>ATP</name>
        <dbReference type="ChEBI" id="CHEBI:30616"/>
    </ligand>
</feature>
<dbReference type="PANTHER" id="PTHR11609:SF5">
    <property type="entry name" value="PHOSPHORIBOSYLAMINOIMIDAZOLE CARBOXYLASE"/>
    <property type="match status" value="1"/>
</dbReference>
<dbReference type="GO" id="GO:0046872">
    <property type="term" value="F:metal ion binding"/>
    <property type="evidence" value="ECO:0007669"/>
    <property type="project" value="InterPro"/>
</dbReference>
<feature type="binding site" evidence="4">
    <location>
        <begin position="143"/>
        <end position="149"/>
    </location>
    <ligand>
        <name>ATP</name>
        <dbReference type="ChEBI" id="CHEBI:30616"/>
    </ligand>
</feature>
<dbReference type="GO" id="GO:0005524">
    <property type="term" value="F:ATP binding"/>
    <property type="evidence" value="ECO:0007669"/>
    <property type="project" value="UniProtKB-UniRule"/>
</dbReference>
<dbReference type="AlphaFoldDB" id="A0A0Q9YZ87"/>
<dbReference type="InterPro" id="IPR005875">
    <property type="entry name" value="PurK"/>
</dbReference>
<feature type="binding site" evidence="4">
    <location>
        <position position="98"/>
    </location>
    <ligand>
        <name>ATP</name>
        <dbReference type="ChEBI" id="CHEBI:30616"/>
    </ligand>
</feature>
<dbReference type="PATRIC" id="fig|1590043.3.peg.491"/>
<dbReference type="EMBL" id="LKAJ02000001">
    <property type="protein sequence ID" value="MCS5712726.1"/>
    <property type="molecule type" value="Genomic_DNA"/>
</dbReference>
<dbReference type="Gene3D" id="3.40.50.20">
    <property type="match status" value="1"/>
</dbReference>
<dbReference type="RefSeq" id="WP_075065138.1">
    <property type="nucleotide sequence ID" value="NZ_LKAJ02000001.1"/>
</dbReference>
<evidence type="ECO:0000256" key="3">
    <source>
        <dbReference type="ARBA" id="ARBA00022840"/>
    </source>
</evidence>
<dbReference type="GO" id="GO:0005829">
    <property type="term" value="C:cytosol"/>
    <property type="evidence" value="ECO:0007669"/>
    <property type="project" value="TreeGrafter"/>
</dbReference>
<dbReference type="InterPro" id="IPR016185">
    <property type="entry name" value="PreATP-grasp_dom_sf"/>
</dbReference>
<comment type="similarity">
    <text evidence="4 5">Belongs to the PurK/PurT family.</text>
</comment>
<feature type="domain" description="ATP-grasp" evidence="6">
    <location>
        <begin position="102"/>
        <end position="286"/>
    </location>
</feature>
<evidence type="ECO:0000256" key="1">
    <source>
        <dbReference type="ARBA" id="ARBA00022741"/>
    </source>
</evidence>
<dbReference type="GO" id="GO:0004638">
    <property type="term" value="F:phosphoribosylaminoimidazole carboxylase activity"/>
    <property type="evidence" value="ECO:0007669"/>
    <property type="project" value="InterPro"/>
</dbReference>
<keyword evidence="9" id="KW-1185">Reference proteome</keyword>
<dbReference type="SUPFAM" id="SSF56059">
    <property type="entry name" value="Glutathione synthetase ATP-binding domain-like"/>
    <property type="match status" value="1"/>
</dbReference>
<keyword evidence="2 4" id="KW-0658">Purine biosynthesis</keyword>
<dbReference type="Pfam" id="PF17769">
    <property type="entry name" value="PurK_C"/>
    <property type="match status" value="1"/>
</dbReference>
<feature type="binding site" evidence="4">
    <location>
        <position position="205"/>
    </location>
    <ligand>
        <name>ATP</name>
        <dbReference type="ChEBI" id="CHEBI:30616"/>
    </ligand>
</feature>
<dbReference type="HAMAP" id="MF_01928">
    <property type="entry name" value="PurK"/>
    <property type="match status" value="1"/>
</dbReference>
<reference evidence="8" key="3">
    <citation type="submission" date="2021-06" db="EMBL/GenBank/DDBJ databases">
        <title>Genomic Description and Analysis of Intracellular Bacteria, Candidatus Berkiella cookevillensis and Candidatus Berkiella aquae.</title>
        <authorList>
            <person name="Kidane D.T."/>
            <person name="Mehari Y.T."/>
            <person name="Rice F.C."/>
            <person name="Arivett B.A."/>
            <person name="Farone A.L."/>
            <person name="Berk S.G."/>
            <person name="Farone M.B."/>
        </authorList>
    </citation>
    <scope>NUCLEOTIDE SEQUENCE</scope>
    <source>
        <strain evidence="8">HT99</strain>
    </source>
</reference>
<organism evidence="7">
    <name type="scientific">Candidatus Berkiella aquae</name>
    <dbReference type="NCBI Taxonomy" id="295108"/>
    <lineage>
        <taxon>Bacteria</taxon>
        <taxon>Pseudomonadati</taxon>
        <taxon>Pseudomonadota</taxon>
        <taxon>Gammaproteobacteria</taxon>
        <taxon>Candidatus Berkiellales</taxon>
        <taxon>Candidatus Berkiellaceae</taxon>
        <taxon>Candidatus Berkiella</taxon>
    </lineage>
</organism>
<comment type="caution">
    <text evidence="7">The sequence shown here is derived from an EMBL/GenBank/DDBJ whole genome shotgun (WGS) entry which is preliminary data.</text>
</comment>
<dbReference type="InterPro" id="IPR040686">
    <property type="entry name" value="PurK_C"/>
</dbReference>
<evidence type="ECO:0000313" key="8">
    <source>
        <dbReference type="EMBL" id="MCS5712726.1"/>
    </source>
</evidence>
<comment type="catalytic activity">
    <reaction evidence="4 5">
        <text>5-amino-1-(5-phospho-beta-D-ribosyl)imidazole + hydrogencarbonate + ATP = 5-carboxyamino-1-(5-phospho-D-ribosyl)imidazole + ADP + phosphate + 2 H(+)</text>
        <dbReference type="Rhea" id="RHEA:19317"/>
        <dbReference type="ChEBI" id="CHEBI:15378"/>
        <dbReference type="ChEBI" id="CHEBI:17544"/>
        <dbReference type="ChEBI" id="CHEBI:30616"/>
        <dbReference type="ChEBI" id="CHEBI:43474"/>
        <dbReference type="ChEBI" id="CHEBI:58730"/>
        <dbReference type="ChEBI" id="CHEBI:137981"/>
        <dbReference type="ChEBI" id="CHEBI:456216"/>
        <dbReference type="EC" id="6.3.4.18"/>
    </reaction>
</comment>
<dbReference type="Proteomes" id="UP000051497">
    <property type="component" value="Unassembled WGS sequence"/>
</dbReference>
<dbReference type="SUPFAM" id="SSF52440">
    <property type="entry name" value="PreATP-grasp domain"/>
    <property type="match status" value="1"/>
</dbReference>
<evidence type="ECO:0000313" key="9">
    <source>
        <dbReference type="Proteomes" id="UP000051497"/>
    </source>
</evidence>
<comment type="function">
    <text evidence="4">Catalyzes the ATP-dependent conversion of 5-aminoimidazole ribonucleotide (AIR) and HCO(3)(-) to N5-carboxyaminoimidazole ribonucleotide (N5-CAIR).</text>
</comment>
<dbReference type="Pfam" id="PF02222">
    <property type="entry name" value="ATP-grasp"/>
    <property type="match status" value="1"/>
</dbReference>
<dbReference type="NCBIfam" id="TIGR01161">
    <property type="entry name" value="purK"/>
    <property type="match status" value="1"/>
</dbReference>
<sequence length="347" mass="39176">MKIGILGGGQLSRMLALAGSPLGLQFVFLEPSIPCSAQNLGELITADYTDEKALLKLAKQSDIITYENENIPTNVLEILMNHQTVHPNLEALQISQDRFLEKTFFQELGIPTTPFAQIDSYDDLFKATQEWSFPFYLKKRKGGYDGKGQIKISNKAELTALEENADFCQNIIVEQNIHFDREVSMIAVRNPANQIKFYDINENIHQNGVLFQTQNKPNDPIFALAKNYLTQILQKLSYVGILCVEFFQVGDQLIANEMAPRVHNSGHWTIEGAVTSQFENHLRAILNWPLGETQSIALTTMTNLLGTIPNKKDLLSQPALHLHDYNKEPRNGRKVGHYTKVEYQSIG</sequence>
<dbReference type="EC" id="6.3.4.18" evidence="4 5"/>
<reference evidence="7" key="1">
    <citation type="submission" date="2015-09" db="EMBL/GenBank/DDBJ databases">
        <title>Draft Genome Sequences of Two Novel Amoeba-resistant Intranuclear Bacteria, Candidatus Berkiella cookevillensis and Candidatus Berkiella aquae.</title>
        <authorList>
            <person name="Mehari Y.T."/>
            <person name="Arivett B.A."/>
            <person name="Farone A.L."/>
            <person name="Gunderson J.H."/>
            <person name="Farone M.B."/>
        </authorList>
    </citation>
    <scope>NUCLEOTIDE SEQUENCE [LARGE SCALE GENOMIC DNA]</scope>
    <source>
        <strain evidence="7">HT99</strain>
    </source>
</reference>
<dbReference type="InterPro" id="IPR013815">
    <property type="entry name" value="ATP_grasp_subdomain_1"/>
</dbReference>
<comment type="pathway">
    <text evidence="4 5">Purine metabolism; IMP biosynthesis via de novo pathway; 5-amino-1-(5-phospho-D-ribosyl)imidazole-4-carboxylate from 5-amino-1-(5-phospho-D-ribosyl)imidazole (N5-CAIR route): step 1/2.</text>
</comment>
<evidence type="ECO:0000259" key="6">
    <source>
        <dbReference type="PROSITE" id="PS50975"/>
    </source>
</evidence>
<comment type="subunit">
    <text evidence="4 5">Homodimer.</text>
</comment>
<evidence type="ECO:0000256" key="5">
    <source>
        <dbReference type="RuleBase" id="RU361200"/>
    </source>
</evidence>
<dbReference type="NCBIfam" id="NF004679">
    <property type="entry name" value="PRK06019.1-5"/>
    <property type="match status" value="1"/>
</dbReference>
<dbReference type="SUPFAM" id="SSF51246">
    <property type="entry name" value="Rudiment single hybrid motif"/>
    <property type="match status" value="1"/>
</dbReference>
<evidence type="ECO:0000256" key="2">
    <source>
        <dbReference type="ARBA" id="ARBA00022755"/>
    </source>
</evidence>
<name>A0A0Q9YZ87_9GAMM</name>
<feature type="binding site" evidence="4">
    <location>
        <position position="182"/>
    </location>
    <ligand>
        <name>ATP</name>
        <dbReference type="ChEBI" id="CHEBI:30616"/>
    </ligand>
</feature>
<dbReference type="GO" id="GO:0034028">
    <property type="term" value="F:5-(carboxyamino)imidazole ribonucleotide synthase activity"/>
    <property type="evidence" value="ECO:0007669"/>
    <property type="project" value="UniProtKB-UniRule"/>
</dbReference>
<reference evidence="8" key="2">
    <citation type="journal article" date="2016" name="Genome Announc.">
        <title>Draft Genome Sequences of Two Novel Amoeba-Resistant Intranuclear Bacteria, 'Candidatus Berkiella cookevillensis' and 'Candidatus Berkiella aquae'.</title>
        <authorList>
            <person name="Mehari Y.T."/>
            <person name="Arivett B.A."/>
            <person name="Farone A.L."/>
            <person name="Gunderson J.H."/>
            <person name="Farone M.B."/>
        </authorList>
    </citation>
    <scope>NUCLEOTIDE SEQUENCE</scope>
    <source>
        <strain evidence="8">HT99</strain>
    </source>
</reference>
<keyword evidence="4 5" id="KW-0436">Ligase</keyword>
<dbReference type="PANTHER" id="PTHR11609">
    <property type="entry name" value="PURINE BIOSYNTHESIS PROTEIN 6/7, PUR6/7"/>
    <property type="match status" value="1"/>
</dbReference>
<dbReference type="InterPro" id="IPR054350">
    <property type="entry name" value="PurT/PurK_preATP-grasp"/>
</dbReference>
<gene>
    <name evidence="4 5 7" type="primary">purK</name>
    <name evidence="7" type="ORF">HT99x_00488</name>
    <name evidence="8" type="ORF">HT99x_014900</name>
</gene>
<dbReference type="Pfam" id="PF22660">
    <property type="entry name" value="RS_preATP-grasp-like"/>
    <property type="match status" value="1"/>
</dbReference>
<feature type="binding site" evidence="4">
    <location>
        <begin position="256"/>
        <end position="257"/>
    </location>
    <ligand>
        <name>ATP</name>
        <dbReference type="ChEBI" id="CHEBI:30616"/>
    </ligand>
</feature>
<dbReference type="UniPathway" id="UPA00074">
    <property type="reaction ID" value="UER00942"/>
</dbReference>
<proteinExistence type="inferred from homology"/>
<accession>A0A0Q9YZ87</accession>
<dbReference type="InterPro" id="IPR011761">
    <property type="entry name" value="ATP-grasp"/>
</dbReference>
<dbReference type="GO" id="GO:0006189">
    <property type="term" value="P:'de novo' IMP biosynthetic process"/>
    <property type="evidence" value="ECO:0007669"/>
    <property type="project" value="UniProtKB-UniRule"/>
</dbReference>
<dbReference type="InterPro" id="IPR003135">
    <property type="entry name" value="ATP-grasp_carboxylate-amine"/>
</dbReference>
<dbReference type="EMBL" id="LKAJ01000002">
    <property type="protein sequence ID" value="KRG22071.1"/>
    <property type="molecule type" value="Genomic_DNA"/>
</dbReference>
<comment type="function">
    <text evidence="5">Catalyzes the ATP-dependent conversion of 5-aminoimidazole ribonucleotide (AIR) and HCO(3)- to N5-carboxyaminoimidazole ribonucleotide (N5-CAIR).</text>
</comment>
<dbReference type="PROSITE" id="PS50975">
    <property type="entry name" value="ATP_GRASP"/>
    <property type="match status" value="1"/>
</dbReference>
<evidence type="ECO:0000313" key="7">
    <source>
        <dbReference type="EMBL" id="KRG22071.1"/>
    </source>
</evidence>
<dbReference type="STRING" id="295108.HT99x_00488"/>
<dbReference type="OrthoDB" id="9804625at2"/>
<keyword evidence="3 4" id="KW-0067">ATP-binding</keyword>
<dbReference type="InterPro" id="IPR011054">
    <property type="entry name" value="Rudment_hybrid_motif"/>
</dbReference>
<dbReference type="Gene3D" id="3.30.1490.20">
    <property type="entry name" value="ATP-grasp fold, A domain"/>
    <property type="match status" value="1"/>
</dbReference>
<keyword evidence="1 4" id="KW-0547">Nucleotide-binding</keyword>